<gene>
    <name evidence="3" type="ORF">BEMITA_LOCUS7952</name>
</gene>
<feature type="region of interest" description="Disordered" evidence="2">
    <location>
        <begin position="489"/>
        <end position="545"/>
    </location>
</feature>
<keyword evidence="1" id="KW-0175">Coiled coil</keyword>
<reference evidence="3" key="1">
    <citation type="submission" date="2021-12" db="EMBL/GenBank/DDBJ databases">
        <authorList>
            <person name="King R."/>
        </authorList>
    </citation>
    <scope>NUCLEOTIDE SEQUENCE</scope>
</reference>
<dbReference type="AlphaFoldDB" id="A0A9P0ACW4"/>
<evidence type="ECO:0000313" key="4">
    <source>
        <dbReference type="Proteomes" id="UP001152759"/>
    </source>
</evidence>
<feature type="compositionally biased region" description="Basic and acidic residues" evidence="2">
    <location>
        <begin position="675"/>
        <end position="690"/>
    </location>
</feature>
<evidence type="ECO:0000256" key="1">
    <source>
        <dbReference type="SAM" id="Coils"/>
    </source>
</evidence>
<keyword evidence="4" id="KW-1185">Reference proteome</keyword>
<evidence type="ECO:0000313" key="3">
    <source>
        <dbReference type="EMBL" id="CAH0389086.1"/>
    </source>
</evidence>
<name>A0A9P0ACW4_BEMTA</name>
<accession>A0A9P0ACW4</accession>
<feature type="region of interest" description="Disordered" evidence="2">
    <location>
        <begin position="651"/>
        <end position="703"/>
    </location>
</feature>
<organism evidence="3 4">
    <name type="scientific">Bemisia tabaci</name>
    <name type="common">Sweetpotato whitefly</name>
    <name type="synonym">Aleurodes tabaci</name>
    <dbReference type="NCBI Taxonomy" id="7038"/>
    <lineage>
        <taxon>Eukaryota</taxon>
        <taxon>Metazoa</taxon>
        <taxon>Ecdysozoa</taxon>
        <taxon>Arthropoda</taxon>
        <taxon>Hexapoda</taxon>
        <taxon>Insecta</taxon>
        <taxon>Pterygota</taxon>
        <taxon>Neoptera</taxon>
        <taxon>Paraneoptera</taxon>
        <taxon>Hemiptera</taxon>
        <taxon>Sternorrhyncha</taxon>
        <taxon>Aleyrodoidea</taxon>
        <taxon>Aleyrodidae</taxon>
        <taxon>Aleyrodinae</taxon>
        <taxon>Bemisia</taxon>
    </lineage>
</organism>
<sequence>MISCEPVPVSDKFSETANTSTTNSSFQSCLDSAEWFNVDALKPVHDQKQLHAVAENLKKLCTCYKKTEHKNREHKELIATVLRDFDKFSEKLATVNAKKIKPKETLAENRRFAAPTRNSRYKLIQKNCHKKKNPPRLHVKAKALEDSLTEKMEKYLIKNLKMKDDPEKVVSKGKEDQYCHRMVGDLIGDSDNKSFNPSFPDTIVPKIKDLERIFNTLKKSVETNSATINSEETIPLEIDAKTVETISSLISYTILKISKKKLREDFERIQKEIDAIDSNWKLDASSKRENFQESRCEANIIKTVTDQIENIQNQVEQISQTSKLLNDEMLRQKENIINLDGRINEITSPKKIFDFEALKKEEWFLSGDQCHGNPDFWIAKLLRNIETLAHQLKNEKTFQGDTFKESTEEDFKESINSTKQLDTRHQKNMHSPMNNIVDTEFPQENIRYKQHRSNIHPPSNNLMCSSEIKKIAGQKSSAIRRMKRYDYYPKTDNSSRVGSTKQLNLRRSAKMETSSLRRPMKFLNTSNNKHRHEDKSEKGDSPQTESFSPLLAHLFAADPDFITDLIGKEVEKRIPELIRINKIPKLLDEIAFQAIKKYHNASAEVPFTVTRGKLTHQTPRVNIRYLEIKKKSSLTRKNIFNYSHEVNENKLQDNQFRKRASSDDLRMGRGASKGDSQKRTFENQPFRKSENSSSKGIDQTRAQDKLSYPNLHWKKENLELYSEEFLAAIKRSFVEIISHEIKKSITELVRKETSPGNEKKDPVGLKDTSATSLKPLWGSTSRELIKNEPASALSIVTTGKLQSSYNIASTTDLTSQITLDCVQQFFDAVKTMKIQKNPLLDNEKISIDMKEESRQKLKPADRPAENSRQGSNIQPNLFVPLPGIHILDSFLSGQVLGSSSLPTEEKKIPAEGESNCCECITGQNCPQTLSMKKTDSKNCSDTSTCKCSSEFSNSSCD</sequence>
<feature type="compositionally biased region" description="Polar residues" evidence="2">
    <location>
        <begin position="491"/>
        <end position="516"/>
    </location>
</feature>
<dbReference type="KEGG" id="btab:109037937"/>
<dbReference type="Proteomes" id="UP001152759">
    <property type="component" value="Chromosome 4"/>
</dbReference>
<feature type="region of interest" description="Disordered" evidence="2">
    <location>
        <begin position="1"/>
        <end position="22"/>
    </location>
</feature>
<dbReference type="EMBL" id="OU963865">
    <property type="protein sequence ID" value="CAH0389086.1"/>
    <property type="molecule type" value="Genomic_DNA"/>
</dbReference>
<evidence type="ECO:0000256" key="2">
    <source>
        <dbReference type="SAM" id="MobiDB-lite"/>
    </source>
</evidence>
<protein>
    <submittedName>
        <fullName evidence="3">Uncharacterized protein</fullName>
    </submittedName>
</protein>
<feature type="compositionally biased region" description="Basic and acidic residues" evidence="2">
    <location>
        <begin position="531"/>
        <end position="540"/>
    </location>
</feature>
<proteinExistence type="predicted"/>
<feature type="compositionally biased region" description="Basic and acidic residues" evidence="2">
    <location>
        <begin position="845"/>
        <end position="865"/>
    </location>
</feature>
<feature type="coiled-coil region" evidence="1">
    <location>
        <begin position="259"/>
        <end position="328"/>
    </location>
</feature>
<feature type="region of interest" description="Disordered" evidence="2">
    <location>
        <begin position="845"/>
        <end position="873"/>
    </location>
</feature>